<feature type="non-terminal residue" evidence="1">
    <location>
        <position position="1"/>
    </location>
</feature>
<evidence type="ECO:0000313" key="1">
    <source>
        <dbReference type="EMBL" id="PIW33528.1"/>
    </source>
</evidence>
<dbReference type="AlphaFoldDB" id="A0A2M7GYM5"/>
<dbReference type="Proteomes" id="UP000230025">
    <property type="component" value="Unassembled WGS sequence"/>
</dbReference>
<sequence>LVVERVEGEAQLREYLGYIKQQSNELKGLLAKKETTMAAGKVEAIRAIPDKQKLTEAFKVMSYEDRVAFRDTMEGQVAELQSMLGEQSNELAGIKEFLESDPVATYTGFVGKKRLPLTSLLVKGKWPETITVKQATMLKMGKEVSPAVIKNGRVSWEYVTDELADHFGMTEQQLIDHIEQIALFKQKEVDLAILIGSAEG</sequence>
<dbReference type="EMBL" id="PFFY01000182">
    <property type="protein sequence ID" value="PIW33528.1"/>
    <property type="molecule type" value="Genomic_DNA"/>
</dbReference>
<proteinExistence type="predicted"/>
<gene>
    <name evidence="1" type="ORF">COW28_03855</name>
</gene>
<evidence type="ECO:0000313" key="2">
    <source>
        <dbReference type="Proteomes" id="UP000230025"/>
    </source>
</evidence>
<organism evidence="1 2">
    <name type="scientific">bacterium (Candidatus Ratteibacteria) CG15_BIG_FIL_POST_REV_8_21_14_020_41_12</name>
    <dbReference type="NCBI Taxonomy" id="2014291"/>
    <lineage>
        <taxon>Bacteria</taxon>
        <taxon>Candidatus Ratteibacteria</taxon>
    </lineage>
</organism>
<accession>A0A2M7GYM5</accession>
<feature type="non-terminal residue" evidence="1">
    <location>
        <position position="200"/>
    </location>
</feature>
<protein>
    <submittedName>
        <fullName evidence="1">Uncharacterized protein</fullName>
    </submittedName>
</protein>
<name>A0A2M7GYM5_9BACT</name>
<reference evidence="2" key="1">
    <citation type="submission" date="2017-09" db="EMBL/GenBank/DDBJ databases">
        <title>Depth-based differentiation of microbial function through sediment-hosted aquifers and enrichment of novel symbionts in the deep terrestrial subsurface.</title>
        <authorList>
            <person name="Probst A.J."/>
            <person name="Ladd B."/>
            <person name="Jarett J.K."/>
            <person name="Geller-Mcgrath D.E."/>
            <person name="Sieber C.M.K."/>
            <person name="Emerson J.B."/>
            <person name="Anantharaman K."/>
            <person name="Thomas B.C."/>
            <person name="Malmstrom R."/>
            <person name="Stieglmeier M."/>
            <person name="Klingl A."/>
            <person name="Woyke T."/>
            <person name="Ryan C.M."/>
            <person name="Banfield J.F."/>
        </authorList>
    </citation>
    <scope>NUCLEOTIDE SEQUENCE [LARGE SCALE GENOMIC DNA]</scope>
</reference>
<comment type="caution">
    <text evidence="1">The sequence shown here is derived from an EMBL/GenBank/DDBJ whole genome shotgun (WGS) entry which is preliminary data.</text>
</comment>